<dbReference type="PRINTS" id="PR01415">
    <property type="entry name" value="ANKYRIN"/>
</dbReference>
<dbReference type="GO" id="GO:0085020">
    <property type="term" value="P:protein K6-linked ubiquitination"/>
    <property type="evidence" value="ECO:0007669"/>
    <property type="project" value="TreeGrafter"/>
</dbReference>
<dbReference type="Gene3D" id="1.25.40.20">
    <property type="entry name" value="Ankyrin repeat-containing domain"/>
    <property type="match status" value="2"/>
</dbReference>
<feature type="transmembrane region" description="Helical" evidence="5">
    <location>
        <begin position="56"/>
        <end position="73"/>
    </location>
</feature>
<keyword evidence="5" id="KW-0472">Membrane</keyword>
<feature type="repeat" description="ANK" evidence="3">
    <location>
        <begin position="510"/>
        <end position="542"/>
    </location>
</feature>
<dbReference type="PANTHER" id="PTHR24171:SF11">
    <property type="entry name" value="26S PROTEASOME NON-ATPASE REGULATORY SUBUNIT 10"/>
    <property type="match status" value="1"/>
</dbReference>
<evidence type="ECO:0000256" key="4">
    <source>
        <dbReference type="SAM" id="MobiDB-lite"/>
    </source>
</evidence>
<feature type="compositionally biased region" description="Basic residues" evidence="4">
    <location>
        <begin position="277"/>
        <end position="289"/>
    </location>
</feature>
<dbReference type="GO" id="GO:0004842">
    <property type="term" value="F:ubiquitin-protein transferase activity"/>
    <property type="evidence" value="ECO:0007669"/>
    <property type="project" value="TreeGrafter"/>
</dbReference>
<dbReference type="PANTHER" id="PTHR24171">
    <property type="entry name" value="ANKYRIN REPEAT DOMAIN-CONTAINING PROTEIN 39-RELATED"/>
    <property type="match status" value="1"/>
</dbReference>
<evidence type="ECO:0000256" key="3">
    <source>
        <dbReference type="PROSITE-ProRule" id="PRU00023"/>
    </source>
</evidence>
<keyword evidence="5" id="KW-1133">Transmembrane helix</keyword>
<sequence length="576" mass="63365">MSLEAPCIPAEPEISGIGVRVAIYAQNLLSFIPAISALSDGEVAIYELEAVKDQSTTILITAFGILISAMVQARTLGLPNFHANVVLNLSWMNNTNTFIYFLLYVQHKSQLGPQQIKSDLESWFRHFKAHFSHSVILGDRDLDLKPEGQRDSATVLENPALEPQSLLSAIFRVKVRGVVGLLGSLHLSMMSALGLWLWANPRSFGTAREANACAMEFSSTIIFGRSVPLASSGLRIWSLLIYAVLLVPGLNLLWPTMLFLFLIKFYSAWRKPQQRRDARKARRAAQKQKLKLDSNSSGRQSLLPTPGPDPTSHPPPPGLTKRARSFARRSLWALQMWYNPFLLPTVLGMVLLFAINIIFIVDTEVTLRTNRPLQEEGESDWTFGQTLALLLLVLPLRDLRVFGARRDVSASLRNAVHWQAETDILWDLVRRGADVNVEAEGAQYPTVLLLAVARRRDVEFTKILLSCGANPDIPDSTSCTALQAAASQGNLELVKLLLAHGANPNIEGGQHGTALQAAAVSGNREIVKVLLEHGADASIQGGKYGTALQAASNLQYTEIVELFQAQAQRGGGHWLH</sequence>
<dbReference type="AlphaFoldDB" id="A0A8H6YBH0"/>
<dbReference type="SUPFAM" id="SSF48403">
    <property type="entry name" value="Ankyrin repeat"/>
    <property type="match status" value="1"/>
</dbReference>
<dbReference type="Proteomes" id="UP000620124">
    <property type="component" value="Unassembled WGS sequence"/>
</dbReference>
<comment type="caution">
    <text evidence="6">The sequence shown here is derived from an EMBL/GenBank/DDBJ whole genome shotgun (WGS) entry which is preliminary data.</text>
</comment>
<keyword evidence="5" id="KW-0812">Transmembrane</keyword>
<dbReference type="InterPro" id="IPR036770">
    <property type="entry name" value="Ankyrin_rpt-contain_sf"/>
</dbReference>
<dbReference type="InterPro" id="IPR002110">
    <property type="entry name" value="Ankyrin_rpt"/>
</dbReference>
<dbReference type="PROSITE" id="PS50297">
    <property type="entry name" value="ANK_REP_REGION"/>
    <property type="match status" value="2"/>
</dbReference>
<feature type="transmembrane region" description="Helical" evidence="5">
    <location>
        <begin position="337"/>
        <end position="361"/>
    </location>
</feature>
<feature type="transmembrane region" description="Helical" evidence="5">
    <location>
        <begin position="239"/>
        <end position="266"/>
    </location>
</feature>
<feature type="compositionally biased region" description="Polar residues" evidence="4">
    <location>
        <begin position="293"/>
        <end position="303"/>
    </location>
</feature>
<feature type="region of interest" description="Disordered" evidence="4">
    <location>
        <begin position="277"/>
        <end position="321"/>
    </location>
</feature>
<feature type="transmembrane region" description="Helical" evidence="5">
    <location>
        <begin position="178"/>
        <end position="199"/>
    </location>
</feature>
<evidence type="ECO:0000256" key="2">
    <source>
        <dbReference type="ARBA" id="ARBA00023043"/>
    </source>
</evidence>
<keyword evidence="7" id="KW-1185">Reference proteome</keyword>
<accession>A0A8H6YBH0</accession>
<feature type="compositionally biased region" description="Pro residues" evidence="4">
    <location>
        <begin position="305"/>
        <end position="318"/>
    </location>
</feature>
<dbReference type="OrthoDB" id="3047534at2759"/>
<evidence type="ECO:0000313" key="6">
    <source>
        <dbReference type="EMBL" id="KAF7356072.1"/>
    </source>
</evidence>
<keyword evidence="2 3" id="KW-0040">ANK repeat</keyword>
<name>A0A8H6YBH0_9AGAR</name>
<keyword evidence="1" id="KW-0677">Repeat</keyword>
<dbReference type="PROSITE" id="PS50088">
    <property type="entry name" value="ANK_REPEAT"/>
    <property type="match status" value="2"/>
</dbReference>
<evidence type="ECO:0000256" key="1">
    <source>
        <dbReference type="ARBA" id="ARBA00022737"/>
    </source>
</evidence>
<evidence type="ECO:0000313" key="7">
    <source>
        <dbReference type="Proteomes" id="UP000620124"/>
    </source>
</evidence>
<dbReference type="EMBL" id="JACAZI010000007">
    <property type="protein sequence ID" value="KAF7356072.1"/>
    <property type="molecule type" value="Genomic_DNA"/>
</dbReference>
<organism evidence="6 7">
    <name type="scientific">Mycena venus</name>
    <dbReference type="NCBI Taxonomy" id="2733690"/>
    <lineage>
        <taxon>Eukaryota</taxon>
        <taxon>Fungi</taxon>
        <taxon>Dikarya</taxon>
        <taxon>Basidiomycota</taxon>
        <taxon>Agaricomycotina</taxon>
        <taxon>Agaricomycetes</taxon>
        <taxon>Agaricomycetidae</taxon>
        <taxon>Agaricales</taxon>
        <taxon>Marasmiineae</taxon>
        <taxon>Mycenaceae</taxon>
        <taxon>Mycena</taxon>
    </lineage>
</organism>
<dbReference type="Pfam" id="PF12796">
    <property type="entry name" value="Ank_2"/>
    <property type="match status" value="2"/>
</dbReference>
<proteinExistence type="predicted"/>
<reference evidence="6" key="1">
    <citation type="submission" date="2020-05" db="EMBL/GenBank/DDBJ databases">
        <title>Mycena genomes resolve the evolution of fungal bioluminescence.</title>
        <authorList>
            <person name="Tsai I.J."/>
        </authorList>
    </citation>
    <scope>NUCLEOTIDE SEQUENCE</scope>
    <source>
        <strain evidence="6">CCC161011</strain>
    </source>
</reference>
<evidence type="ECO:0000256" key="5">
    <source>
        <dbReference type="SAM" id="Phobius"/>
    </source>
</evidence>
<feature type="repeat" description="ANK" evidence="3">
    <location>
        <begin position="477"/>
        <end position="509"/>
    </location>
</feature>
<dbReference type="SMART" id="SM00248">
    <property type="entry name" value="ANK"/>
    <property type="match status" value="3"/>
</dbReference>
<gene>
    <name evidence="6" type="ORF">MVEN_00937100</name>
</gene>
<protein>
    <submittedName>
        <fullName evidence="6">Multiple ankyrin repeats single kh domain</fullName>
    </submittedName>
</protein>